<reference evidence="2" key="1">
    <citation type="journal article" date="2019" name="Int. J. Syst. Evol. Microbiol.">
        <title>The Global Catalogue of Microorganisms (GCM) 10K type strain sequencing project: providing services to taxonomists for standard genome sequencing and annotation.</title>
        <authorList>
            <consortium name="The Broad Institute Genomics Platform"/>
            <consortium name="The Broad Institute Genome Sequencing Center for Infectious Disease"/>
            <person name="Wu L."/>
            <person name="Ma J."/>
        </authorList>
    </citation>
    <scope>NUCLEOTIDE SEQUENCE [LARGE SCALE GENOMIC DNA]</scope>
    <source>
        <strain evidence="2">JCM 4737</strain>
    </source>
</reference>
<comment type="caution">
    <text evidence="1">The sequence shown here is derived from an EMBL/GenBank/DDBJ whole genome shotgun (WGS) entry which is preliminary data.</text>
</comment>
<dbReference type="InterPro" id="IPR032710">
    <property type="entry name" value="NTF2-like_dom_sf"/>
</dbReference>
<name>A0ABQ3EAR8_9ACTN</name>
<dbReference type="Gene3D" id="3.10.450.50">
    <property type="match status" value="1"/>
</dbReference>
<dbReference type="EMBL" id="BMVO01000043">
    <property type="protein sequence ID" value="GHB32102.1"/>
    <property type="molecule type" value="Genomic_DNA"/>
</dbReference>
<proteinExistence type="predicted"/>
<dbReference type="SUPFAM" id="SSF54427">
    <property type="entry name" value="NTF2-like"/>
    <property type="match status" value="1"/>
</dbReference>
<dbReference type="Proteomes" id="UP000599437">
    <property type="component" value="Unassembled WGS sequence"/>
</dbReference>
<evidence type="ECO:0000313" key="2">
    <source>
        <dbReference type="Proteomes" id="UP000599437"/>
    </source>
</evidence>
<dbReference type="InterPro" id="IPR009959">
    <property type="entry name" value="Cyclase_SnoaL-like"/>
</dbReference>
<accession>A0ABQ3EAR8</accession>
<protein>
    <recommendedName>
        <fullName evidence="3">Ester cyclase</fullName>
    </recommendedName>
</protein>
<keyword evidence="2" id="KW-1185">Reference proteome</keyword>
<evidence type="ECO:0008006" key="3">
    <source>
        <dbReference type="Google" id="ProtNLM"/>
    </source>
</evidence>
<dbReference type="Pfam" id="PF07366">
    <property type="entry name" value="SnoaL"/>
    <property type="match status" value="1"/>
</dbReference>
<organism evidence="1 2">
    <name type="scientific">Streptomyces chryseus</name>
    <dbReference type="NCBI Taxonomy" id="68186"/>
    <lineage>
        <taxon>Bacteria</taxon>
        <taxon>Bacillati</taxon>
        <taxon>Actinomycetota</taxon>
        <taxon>Actinomycetes</taxon>
        <taxon>Kitasatosporales</taxon>
        <taxon>Streptomycetaceae</taxon>
        <taxon>Streptomyces</taxon>
    </lineage>
</organism>
<dbReference type="PANTHER" id="PTHR38436">
    <property type="entry name" value="POLYKETIDE CYCLASE SNOAL-LIKE DOMAIN"/>
    <property type="match status" value="1"/>
</dbReference>
<sequence length="153" mass="17382">MKRERIQWDRQGDCDVSAETHEALVCRLFEEVLNGRRMEVIDELAAADYQENDPMPGQREGREGLKDRMTMLVEGLAPTFSIDDIIAEGDRVVVRWTISATHSGTFLGIPPTGRSCRFAGIDIFRLDDGRLVEHWHVVDQLSMLQQLELLPSS</sequence>
<evidence type="ECO:0000313" key="1">
    <source>
        <dbReference type="EMBL" id="GHB32102.1"/>
    </source>
</evidence>
<dbReference type="PANTHER" id="PTHR38436:SF1">
    <property type="entry name" value="ESTER CYCLASE"/>
    <property type="match status" value="1"/>
</dbReference>
<gene>
    <name evidence="1" type="ORF">GCM10010346_64300</name>
</gene>